<evidence type="ECO:0000313" key="7">
    <source>
        <dbReference type="EMBL" id="KAK3289785.1"/>
    </source>
</evidence>
<dbReference type="InterPro" id="IPR003439">
    <property type="entry name" value="ABC_transporter-like_ATP-bd"/>
</dbReference>
<dbReference type="PANTHER" id="PTHR48041:SF139">
    <property type="entry name" value="PROTEIN SCARLET"/>
    <property type="match status" value="1"/>
</dbReference>
<name>A0AAE0H4Z8_9CHLO</name>
<dbReference type="AlphaFoldDB" id="A0AAE0H4Z8"/>
<keyword evidence="2" id="KW-0813">Transport</keyword>
<evidence type="ECO:0000313" key="8">
    <source>
        <dbReference type="Proteomes" id="UP001190700"/>
    </source>
</evidence>
<keyword evidence="4" id="KW-1133">Transmembrane helix</keyword>
<keyword evidence="5" id="KW-0472">Membrane</keyword>
<reference evidence="7 8" key="1">
    <citation type="journal article" date="2015" name="Genome Biol. Evol.">
        <title>Comparative Genomics of a Bacterivorous Green Alga Reveals Evolutionary Causalities and Consequences of Phago-Mixotrophic Mode of Nutrition.</title>
        <authorList>
            <person name="Burns J.A."/>
            <person name="Paasch A."/>
            <person name="Narechania A."/>
            <person name="Kim E."/>
        </authorList>
    </citation>
    <scope>NUCLEOTIDE SEQUENCE [LARGE SCALE GENOMIC DNA]</scope>
    <source>
        <strain evidence="7 8">PLY_AMNH</strain>
    </source>
</reference>
<dbReference type="PROSITE" id="PS00211">
    <property type="entry name" value="ABC_TRANSPORTER_1"/>
    <property type="match status" value="1"/>
</dbReference>
<dbReference type="GO" id="GO:0016887">
    <property type="term" value="F:ATP hydrolysis activity"/>
    <property type="evidence" value="ECO:0007669"/>
    <property type="project" value="InterPro"/>
</dbReference>
<dbReference type="GO" id="GO:0042626">
    <property type="term" value="F:ATPase-coupled transmembrane transporter activity"/>
    <property type="evidence" value="ECO:0007669"/>
    <property type="project" value="TreeGrafter"/>
</dbReference>
<dbReference type="Gene3D" id="3.40.50.300">
    <property type="entry name" value="P-loop containing nucleotide triphosphate hydrolases"/>
    <property type="match status" value="1"/>
</dbReference>
<dbReference type="SUPFAM" id="SSF52540">
    <property type="entry name" value="P-loop containing nucleoside triphosphate hydrolases"/>
    <property type="match status" value="1"/>
</dbReference>
<keyword evidence="3" id="KW-0812">Transmembrane</keyword>
<dbReference type="InterPro" id="IPR017871">
    <property type="entry name" value="ABC_transporter-like_CS"/>
</dbReference>
<evidence type="ECO:0000256" key="4">
    <source>
        <dbReference type="ARBA" id="ARBA00022989"/>
    </source>
</evidence>
<keyword evidence="8" id="KW-1185">Reference proteome</keyword>
<organism evidence="7 8">
    <name type="scientific">Cymbomonas tetramitiformis</name>
    <dbReference type="NCBI Taxonomy" id="36881"/>
    <lineage>
        <taxon>Eukaryota</taxon>
        <taxon>Viridiplantae</taxon>
        <taxon>Chlorophyta</taxon>
        <taxon>Pyramimonadophyceae</taxon>
        <taxon>Pyramimonadales</taxon>
        <taxon>Pyramimonadaceae</taxon>
        <taxon>Cymbomonas</taxon>
    </lineage>
</organism>
<dbReference type="EMBL" id="LGRX02000041">
    <property type="protein sequence ID" value="KAK3289785.1"/>
    <property type="molecule type" value="Genomic_DNA"/>
</dbReference>
<sequence>MGPSGAGKTSLLQILARQEVFGSVTGTTTRHCENFEVGFVSQQDIFEPFLTAKETMQLYAELMLPAHTTSEDREKKVASVLSELGLTQVADMFVGGNDFSGGSKTLSGGEKRRLSVGVTIVNDPQLIFLDEPTTGLDSGTAMEMTSILRVLTTKGCGIIISIHQPRYEIFKEFDQCFFLADGVLVASGHRLDLLNFYKVMFPNQPMRGERPALG</sequence>
<dbReference type="Proteomes" id="UP001190700">
    <property type="component" value="Unassembled WGS sequence"/>
</dbReference>
<comment type="caution">
    <text evidence="7">The sequence shown here is derived from an EMBL/GenBank/DDBJ whole genome shotgun (WGS) entry which is preliminary data.</text>
</comment>
<gene>
    <name evidence="7" type="ORF">CYMTET_2795</name>
</gene>
<evidence type="ECO:0000259" key="6">
    <source>
        <dbReference type="PROSITE" id="PS50893"/>
    </source>
</evidence>
<dbReference type="PANTHER" id="PTHR48041">
    <property type="entry name" value="ABC TRANSPORTER G FAMILY MEMBER 28"/>
    <property type="match status" value="1"/>
</dbReference>
<feature type="domain" description="ABC transporter" evidence="6">
    <location>
        <begin position="1"/>
        <end position="206"/>
    </location>
</feature>
<evidence type="ECO:0000256" key="1">
    <source>
        <dbReference type="ARBA" id="ARBA00004141"/>
    </source>
</evidence>
<evidence type="ECO:0000256" key="3">
    <source>
        <dbReference type="ARBA" id="ARBA00022692"/>
    </source>
</evidence>
<dbReference type="PROSITE" id="PS50893">
    <property type="entry name" value="ABC_TRANSPORTER_2"/>
    <property type="match status" value="1"/>
</dbReference>
<dbReference type="GO" id="GO:0005524">
    <property type="term" value="F:ATP binding"/>
    <property type="evidence" value="ECO:0007669"/>
    <property type="project" value="InterPro"/>
</dbReference>
<evidence type="ECO:0000256" key="5">
    <source>
        <dbReference type="ARBA" id="ARBA00023136"/>
    </source>
</evidence>
<accession>A0AAE0H4Z8</accession>
<comment type="subcellular location">
    <subcellularLocation>
        <location evidence="1">Membrane</location>
        <topology evidence="1">Multi-pass membrane protein</topology>
    </subcellularLocation>
</comment>
<dbReference type="InterPro" id="IPR050352">
    <property type="entry name" value="ABCG_transporters"/>
</dbReference>
<dbReference type="Pfam" id="PF00005">
    <property type="entry name" value="ABC_tran"/>
    <property type="match status" value="1"/>
</dbReference>
<dbReference type="InterPro" id="IPR027417">
    <property type="entry name" value="P-loop_NTPase"/>
</dbReference>
<proteinExistence type="predicted"/>
<protein>
    <recommendedName>
        <fullName evidence="6">ABC transporter domain-containing protein</fullName>
    </recommendedName>
</protein>
<dbReference type="GO" id="GO:0016020">
    <property type="term" value="C:membrane"/>
    <property type="evidence" value="ECO:0007669"/>
    <property type="project" value="UniProtKB-SubCell"/>
</dbReference>
<evidence type="ECO:0000256" key="2">
    <source>
        <dbReference type="ARBA" id="ARBA00022448"/>
    </source>
</evidence>